<dbReference type="PANTHER" id="PTHR47891">
    <property type="entry name" value="TRANSPORTER-RELATED"/>
    <property type="match status" value="1"/>
</dbReference>
<reference evidence="7 8" key="1">
    <citation type="submission" date="2023-04" db="EMBL/GenBank/DDBJ databases">
        <authorList>
            <person name="Hsu D."/>
        </authorList>
    </citation>
    <scope>NUCLEOTIDE SEQUENCE [LARGE SCALE GENOMIC DNA]</scope>
    <source>
        <strain evidence="7 8">MK1</strain>
    </source>
</reference>
<dbReference type="InterPro" id="IPR045861">
    <property type="entry name" value="CorA_cytoplasmic_dom"/>
</dbReference>
<organism evidence="7 8">
    <name type="scientific">Metallumcola ferriviriculae</name>
    <dbReference type="NCBI Taxonomy" id="3039180"/>
    <lineage>
        <taxon>Bacteria</taxon>
        <taxon>Bacillati</taxon>
        <taxon>Bacillota</taxon>
        <taxon>Clostridia</taxon>
        <taxon>Neomoorellales</taxon>
        <taxon>Desulfitibacteraceae</taxon>
        <taxon>Metallumcola</taxon>
    </lineage>
</organism>
<evidence type="ECO:0000256" key="6">
    <source>
        <dbReference type="SAM" id="Phobius"/>
    </source>
</evidence>
<dbReference type="GO" id="GO:0016020">
    <property type="term" value="C:membrane"/>
    <property type="evidence" value="ECO:0007669"/>
    <property type="project" value="UniProtKB-SubCell"/>
</dbReference>
<keyword evidence="8" id="KW-1185">Reference proteome</keyword>
<keyword evidence="4 6" id="KW-1133">Transmembrane helix</keyword>
<keyword evidence="3 6" id="KW-0812">Transmembrane</keyword>
<dbReference type="InterPro" id="IPR047199">
    <property type="entry name" value="CorA-like"/>
</dbReference>
<dbReference type="Gene3D" id="3.30.460.20">
    <property type="entry name" value="CorA soluble domain-like"/>
    <property type="match status" value="1"/>
</dbReference>
<dbReference type="InterPro" id="IPR002523">
    <property type="entry name" value="MgTranspt_CorA/ZnTranspt_ZntB"/>
</dbReference>
<keyword evidence="5 6" id="KW-0472">Membrane</keyword>
<accession>A0AAU0US26</accession>
<comment type="similarity">
    <text evidence="2">Belongs to the CorA metal ion transporter (MIT) (TC 1.A.35) family.</text>
</comment>
<evidence type="ECO:0000313" key="8">
    <source>
        <dbReference type="Proteomes" id="UP001329915"/>
    </source>
</evidence>
<evidence type="ECO:0000256" key="4">
    <source>
        <dbReference type="ARBA" id="ARBA00022989"/>
    </source>
</evidence>
<dbReference type="PANTHER" id="PTHR47891:SF2">
    <property type="entry name" value="MAGNESIUM AND COBALT TRANSPORTER"/>
    <property type="match status" value="1"/>
</dbReference>
<dbReference type="Proteomes" id="UP001329915">
    <property type="component" value="Chromosome"/>
</dbReference>
<dbReference type="SUPFAM" id="SSF143865">
    <property type="entry name" value="CorA soluble domain-like"/>
    <property type="match status" value="1"/>
</dbReference>
<dbReference type="Gene3D" id="1.20.58.340">
    <property type="entry name" value="Magnesium transport protein CorA, transmembrane region"/>
    <property type="match status" value="2"/>
</dbReference>
<name>A0AAU0US26_9FIRM</name>
<dbReference type="AlphaFoldDB" id="A0AAU0US26"/>
<proteinExistence type="inferred from homology"/>
<evidence type="ECO:0000256" key="2">
    <source>
        <dbReference type="ARBA" id="ARBA00009765"/>
    </source>
</evidence>
<comment type="subcellular location">
    <subcellularLocation>
        <location evidence="1">Membrane</location>
        <topology evidence="1">Multi-pass membrane protein</topology>
    </subcellularLocation>
</comment>
<dbReference type="CDD" id="cd12827">
    <property type="entry name" value="EcCorA_ZntB-like_u2"/>
    <property type="match status" value="1"/>
</dbReference>
<feature type="transmembrane region" description="Helical" evidence="6">
    <location>
        <begin position="254"/>
        <end position="273"/>
    </location>
</feature>
<evidence type="ECO:0000313" key="7">
    <source>
        <dbReference type="EMBL" id="WRO23054.1"/>
    </source>
</evidence>
<protein>
    <submittedName>
        <fullName evidence="7">Magnesium transporter CorA family protein</fullName>
    </submittedName>
</protein>
<dbReference type="RefSeq" id="WP_366922441.1">
    <property type="nucleotide sequence ID" value="NZ_CP121694.1"/>
</dbReference>
<sequence>MLKAWRTVENKLHETEDLNHKGAWVSLVKPTETEIQRVNRETGVMLDFLKAPLDDEERPRIEVEEGTILIIINIPTIESERGRTRYDTIPFGMIVTANNLITVCLEDNILLEDFVNGRIKTWYTFKKTRFIFQILYRTAALYLKYLKEIDKKTNDIERELHRSMRNEQLIKLLDLEKSLVYFNTSLKANEIVMEKLLKSPFLKMYPEDQDLLEDVITENKQAIDMAEIYSSILSGMMDAFASIISNNLNMVMKFLASVTIILALPTMVASFFGMNVVLPMQDNPFAFIFTVGLSLTLSGAAIIYLVKKNMF</sequence>
<dbReference type="KEGG" id="dbc:MFMK1_002900"/>
<feature type="transmembrane region" description="Helical" evidence="6">
    <location>
        <begin position="285"/>
        <end position="306"/>
    </location>
</feature>
<evidence type="ECO:0000256" key="3">
    <source>
        <dbReference type="ARBA" id="ARBA00022692"/>
    </source>
</evidence>
<dbReference type="SUPFAM" id="SSF144083">
    <property type="entry name" value="Magnesium transport protein CorA, transmembrane region"/>
    <property type="match status" value="1"/>
</dbReference>
<gene>
    <name evidence="7" type="ORF">MFMK1_002900</name>
</gene>
<dbReference type="EMBL" id="CP121694">
    <property type="protein sequence ID" value="WRO23054.1"/>
    <property type="molecule type" value="Genomic_DNA"/>
</dbReference>
<dbReference type="GO" id="GO:0046873">
    <property type="term" value="F:metal ion transmembrane transporter activity"/>
    <property type="evidence" value="ECO:0007669"/>
    <property type="project" value="InterPro"/>
</dbReference>
<evidence type="ECO:0000256" key="5">
    <source>
        <dbReference type="ARBA" id="ARBA00023136"/>
    </source>
</evidence>
<evidence type="ECO:0000256" key="1">
    <source>
        <dbReference type="ARBA" id="ARBA00004141"/>
    </source>
</evidence>
<dbReference type="Pfam" id="PF01544">
    <property type="entry name" value="CorA"/>
    <property type="match status" value="1"/>
</dbReference>
<dbReference type="InterPro" id="IPR045863">
    <property type="entry name" value="CorA_TM1_TM2"/>
</dbReference>